<accession>A0A382IFM9</accession>
<protein>
    <recommendedName>
        <fullName evidence="3">Outer membrane lipoprotein BamD-like domain-containing protein</fullName>
    </recommendedName>
</protein>
<dbReference type="EMBL" id="UINC01066953">
    <property type="protein sequence ID" value="SVB98155.1"/>
    <property type="molecule type" value="Genomic_DNA"/>
</dbReference>
<evidence type="ECO:0008006" key="3">
    <source>
        <dbReference type="Google" id="ProtNLM"/>
    </source>
</evidence>
<proteinExistence type="predicted"/>
<sequence length="131" mass="15545">MLHNLKKYIFLFILLFYMGCKNDSDLAMERGIQFYEWDRIEEAVLEFKYVIHNMESQAKKLNYGEIKLLSRAHHNLAVAYAKKKWYRYAAVEAMKAFELFPSDENRKVMELIQKKSQKKEGPEPNKGDSSK</sequence>
<reference evidence="2" key="1">
    <citation type="submission" date="2018-05" db="EMBL/GenBank/DDBJ databases">
        <authorList>
            <person name="Lanie J.A."/>
            <person name="Ng W.-L."/>
            <person name="Kazmierczak K.M."/>
            <person name="Andrzejewski T.M."/>
            <person name="Davidsen T.M."/>
            <person name="Wayne K.J."/>
            <person name="Tettelin H."/>
            <person name="Glass J.I."/>
            <person name="Rusch D."/>
            <person name="Podicherti R."/>
            <person name="Tsui H.-C.T."/>
            <person name="Winkler M.E."/>
        </authorList>
    </citation>
    <scope>NUCLEOTIDE SEQUENCE</scope>
</reference>
<evidence type="ECO:0000313" key="2">
    <source>
        <dbReference type="EMBL" id="SVB98155.1"/>
    </source>
</evidence>
<feature type="region of interest" description="Disordered" evidence="1">
    <location>
        <begin position="111"/>
        <end position="131"/>
    </location>
</feature>
<dbReference type="InterPro" id="IPR011990">
    <property type="entry name" value="TPR-like_helical_dom_sf"/>
</dbReference>
<organism evidence="2">
    <name type="scientific">marine metagenome</name>
    <dbReference type="NCBI Taxonomy" id="408172"/>
    <lineage>
        <taxon>unclassified sequences</taxon>
        <taxon>metagenomes</taxon>
        <taxon>ecological metagenomes</taxon>
    </lineage>
</organism>
<gene>
    <name evidence="2" type="ORF">METZ01_LOCUS251009</name>
</gene>
<dbReference type="Gene3D" id="1.25.40.10">
    <property type="entry name" value="Tetratricopeptide repeat domain"/>
    <property type="match status" value="1"/>
</dbReference>
<evidence type="ECO:0000256" key="1">
    <source>
        <dbReference type="SAM" id="MobiDB-lite"/>
    </source>
</evidence>
<dbReference type="AlphaFoldDB" id="A0A382IFM9"/>
<name>A0A382IFM9_9ZZZZ</name>
<dbReference type="SUPFAM" id="SSF48452">
    <property type="entry name" value="TPR-like"/>
    <property type="match status" value="1"/>
</dbReference>